<keyword evidence="1" id="KW-1185">Reference proteome</keyword>
<name>A0A2I4FT64_JUGRE</name>
<dbReference type="GO" id="GO:0006952">
    <property type="term" value="P:defense response"/>
    <property type="evidence" value="ECO:0007669"/>
    <property type="project" value="InterPro"/>
</dbReference>
<dbReference type="InterPro" id="IPR035892">
    <property type="entry name" value="C2_domain_sf"/>
</dbReference>
<dbReference type="CDD" id="cd04051">
    <property type="entry name" value="C2_SRC2_like"/>
    <property type="match status" value="1"/>
</dbReference>
<dbReference type="PANTHER" id="PTHR32246:SF169">
    <property type="entry name" value="PROTEIN SRC2-LIKE"/>
    <property type="match status" value="1"/>
</dbReference>
<dbReference type="SUPFAM" id="SSF49562">
    <property type="entry name" value="C2 domain (Calcium/lipid-binding domain, CaLB)"/>
    <property type="match status" value="1"/>
</dbReference>
<dbReference type="InterPro" id="IPR044750">
    <property type="entry name" value="C2_SRC2/BAP"/>
</dbReference>
<dbReference type="GeneID" id="109001844"/>
<dbReference type="PANTHER" id="PTHR32246">
    <property type="entry name" value="INGRESSION PROTEIN FIC1"/>
    <property type="match status" value="1"/>
</dbReference>
<accession>A0A2I4FT64</accession>
<protein>
    <submittedName>
        <fullName evidence="2">Protein SRC2-like</fullName>
    </submittedName>
</protein>
<dbReference type="OrthoDB" id="1068731at2759"/>
<dbReference type="InterPro" id="IPR000008">
    <property type="entry name" value="C2_dom"/>
</dbReference>
<dbReference type="Gramene" id="Jr10_00120_p1">
    <property type="protein sequence ID" value="cds.Jr10_00120_p1"/>
    <property type="gene ID" value="Jr10_00120"/>
</dbReference>
<sequence>MEPSSIELKVLSSKDLRAFNFFQKLSAYTLVSLESDDPSKKLEQNQQQRTPNDLEGDGNPDWNHGMRFDLNEVSLEDYDHLFIHFNVRHQGRMFGDKTIGEVHVHLKDLIEESNFGVVRFVSYQVRTTDGRPNGVLSFSCKVNGKAKNNNMGTGSEFPVIHDQQTSHEIHYPSLELQKLSEESLSFAPQQVHFLLPGMQYPSYRAYHPPPDAYYPPPPPPHGACYHPSRPQWVDPWAPGLDKLGGGYDYYGAAHGTPGTGSPVLAESRGTDNDVGEAWSSSDSRAGNDREGPFWNGRGWKGYLEPWVNKPMRWKIKFETERRGQILILELEMIAKIPTGMAGKEGF</sequence>
<gene>
    <name evidence="2" type="primary">LOC109001844</name>
</gene>
<evidence type="ECO:0000313" key="1">
    <source>
        <dbReference type="Proteomes" id="UP000235220"/>
    </source>
</evidence>
<evidence type="ECO:0000313" key="2">
    <source>
        <dbReference type="RefSeq" id="XP_018834851.1"/>
    </source>
</evidence>
<dbReference type="PROSITE" id="PS50004">
    <property type="entry name" value="C2"/>
    <property type="match status" value="1"/>
</dbReference>
<dbReference type="STRING" id="51240.A0A2I4FT64"/>
<dbReference type="AlphaFoldDB" id="A0A2I4FT64"/>
<dbReference type="Proteomes" id="UP000235220">
    <property type="component" value="Chromosome 10"/>
</dbReference>
<reference evidence="2" key="1">
    <citation type="submission" date="2025-08" db="UniProtKB">
        <authorList>
            <consortium name="RefSeq"/>
        </authorList>
    </citation>
    <scope>IDENTIFICATION</scope>
    <source>
        <tissue evidence="2">Leaves</tissue>
    </source>
</reference>
<proteinExistence type="predicted"/>
<organism evidence="1 2">
    <name type="scientific">Juglans regia</name>
    <name type="common">English walnut</name>
    <dbReference type="NCBI Taxonomy" id="51240"/>
    <lineage>
        <taxon>Eukaryota</taxon>
        <taxon>Viridiplantae</taxon>
        <taxon>Streptophyta</taxon>
        <taxon>Embryophyta</taxon>
        <taxon>Tracheophyta</taxon>
        <taxon>Spermatophyta</taxon>
        <taxon>Magnoliopsida</taxon>
        <taxon>eudicotyledons</taxon>
        <taxon>Gunneridae</taxon>
        <taxon>Pentapetalae</taxon>
        <taxon>rosids</taxon>
        <taxon>fabids</taxon>
        <taxon>Fagales</taxon>
        <taxon>Juglandaceae</taxon>
        <taxon>Juglans</taxon>
    </lineage>
</organism>
<dbReference type="Pfam" id="PF00168">
    <property type="entry name" value="C2"/>
    <property type="match status" value="1"/>
</dbReference>
<dbReference type="RefSeq" id="XP_018834851.1">
    <property type="nucleotide sequence ID" value="XM_018979306.2"/>
</dbReference>
<dbReference type="Gene3D" id="2.60.40.150">
    <property type="entry name" value="C2 domain"/>
    <property type="match status" value="1"/>
</dbReference>
<dbReference type="KEGG" id="jre:109001844"/>